<dbReference type="InterPro" id="IPR009003">
    <property type="entry name" value="Peptidase_S1_PA"/>
</dbReference>
<name>A0A835BM51_9POAL</name>
<evidence type="ECO:0008006" key="3">
    <source>
        <dbReference type="Google" id="ProtNLM"/>
    </source>
</evidence>
<accession>A0A835BM51</accession>
<comment type="caution">
    <text evidence="1">The sequence shown here is derived from an EMBL/GenBank/DDBJ whole genome shotgun (WGS) entry which is preliminary data.</text>
</comment>
<dbReference type="AlphaFoldDB" id="A0A835BM51"/>
<dbReference type="Gene3D" id="2.40.10.120">
    <property type="match status" value="1"/>
</dbReference>
<organism evidence="1 2">
    <name type="scientific">Digitaria exilis</name>
    <dbReference type="NCBI Taxonomy" id="1010633"/>
    <lineage>
        <taxon>Eukaryota</taxon>
        <taxon>Viridiplantae</taxon>
        <taxon>Streptophyta</taxon>
        <taxon>Embryophyta</taxon>
        <taxon>Tracheophyta</taxon>
        <taxon>Spermatophyta</taxon>
        <taxon>Magnoliopsida</taxon>
        <taxon>Liliopsida</taxon>
        <taxon>Poales</taxon>
        <taxon>Poaceae</taxon>
        <taxon>PACMAD clade</taxon>
        <taxon>Panicoideae</taxon>
        <taxon>Panicodae</taxon>
        <taxon>Paniceae</taxon>
        <taxon>Anthephorinae</taxon>
        <taxon>Digitaria</taxon>
    </lineage>
</organism>
<gene>
    <name evidence="1" type="ORF">HU200_033381</name>
</gene>
<dbReference type="EMBL" id="JACEFO010001795">
    <property type="protein sequence ID" value="KAF8702037.1"/>
    <property type="molecule type" value="Genomic_DNA"/>
</dbReference>
<evidence type="ECO:0000313" key="2">
    <source>
        <dbReference type="Proteomes" id="UP000636709"/>
    </source>
</evidence>
<reference evidence="1" key="1">
    <citation type="submission" date="2020-07" db="EMBL/GenBank/DDBJ databases">
        <title>Genome sequence and genetic diversity analysis of an under-domesticated orphan crop, white fonio (Digitaria exilis).</title>
        <authorList>
            <person name="Bennetzen J.L."/>
            <person name="Chen S."/>
            <person name="Ma X."/>
            <person name="Wang X."/>
            <person name="Yssel A.E.J."/>
            <person name="Chaluvadi S.R."/>
            <person name="Johnson M."/>
            <person name="Gangashetty P."/>
            <person name="Hamidou F."/>
            <person name="Sanogo M.D."/>
            <person name="Zwaenepoel A."/>
            <person name="Wallace J."/>
            <person name="Van De Peer Y."/>
            <person name="Van Deynze A."/>
        </authorList>
    </citation>
    <scope>NUCLEOTIDE SEQUENCE</scope>
    <source>
        <tissue evidence="1">Leaves</tissue>
    </source>
</reference>
<proteinExistence type="predicted"/>
<dbReference type="PANTHER" id="PTHR43019">
    <property type="entry name" value="SERINE ENDOPROTEASE DEGS"/>
    <property type="match status" value="1"/>
</dbReference>
<dbReference type="Pfam" id="PF13365">
    <property type="entry name" value="Trypsin_2"/>
    <property type="match status" value="1"/>
</dbReference>
<dbReference type="PANTHER" id="PTHR43019:SF64">
    <property type="entry name" value="OS07G0666400 PROTEIN"/>
    <property type="match status" value="1"/>
</dbReference>
<sequence>MENPQIATTIAATTAFDNHRQSVVQIVGVSINQQGLEEKKFHGSGFIIHNKVAENRCLVITCEHVLADLAPGAQLCVRLCGTSVDLPAERLYSNAFLDLAVVRVVAPDVNNLPCLVLSTDAKPAGTLVALVSYYHPIDLSVHIKIDGDVLADVPGSIGGYIEAPSILEKNGNHVIPCSCYGIRGTSGGPLICHFSQKAIGVYTLSSFEIHYATAAITVMKFLGMWLQQNNLPGITTSDTLENTIGRCADIY</sequence>
<protein>
    <recommendedName>
        <fullName evidence="3">Serine protease</fullName>
    </recommendedName>
</protein>
<dbReference type="SUPFAM" id="SSF50494">
    <property type="entry name" value="Trypsin-like serine proteases"/>
    <property type="match status" value="1"/>
</dbReference>
<evidence type="ECO:0000313" key="1">
    <source>
        <dbReference type="EMBL" id="KAF8702037.1"/>
    </source>
</evidence>
<dbReference type="Proteomes" id="UP000636709">
    <property type="component" value="Unassembled WGS sequence"/>
</dbReference>
<keyword evidence="2" id="KW-1185">Reference proteome</keyword>